<organism evidence="2 3">
    <name type="scientific">Pseudoalteromonas phenolica</name>
    <dbReference type="NCBI Taxonomy" id="161398"/>
    <lineage>
        <taxon>Bacteria</taxon>
        <taxon>Pseudomonadati</taxon>
        <taxon>Pseudomonadota</taxon>
        <taxon>Gammaproteobacteria</taxon>
        <taxon>Alteromonadales</taxon>
        <taxon>Pseudoalteromonadaceae</taxon>
        <taxon>Pseudoalteromonas</taxon>
    </lineage>
</organism>
<name>A0A5R9Q424_9GAMM</name>
<dbReference type="Gene3D" id="3.40.30.10">
    <property type="entry name" value="Glutaredoxin"/>
    <property type="match status" value="1"/>
</dbReference>
<dbReference type="AlphaFoldDB" id="A0A5R9Q424"/>
<accession>A0A5R9Q424</accession>
<feature type="signal peptide" evidence="1">
    <location>
        <begin position="1"/>
        <end position="17"/>
    </location>
</feature>
<dbReference type="EMBL" id="PPSW01000008">
    <property type="protein sequence ID" value="TLX47893.1"/>
    <property type="molecule type" value="Genomic_DNA"/>
</dbReference>
<evidence type="ECO:0000313" key="2">
    <source>
        <dbReference type="EMBL" id="TLX47893.1"/>
    </source>
</evidence>
<proteinExistence type="predicted"/>
<sequence>MKYFTLLILLFANTALAKNYDITFPDKVKTSLGRGAPQVYIFDKNQTLIYKVKRQDDNLLSKFKLKTPLADSDTLKQELEFLMKEPLIFNGDGFTLIAVLLDIGGKCPPCKAQMDVINKIQRKFKDRLTVHTLTVIQSNFAPEDLPERYRPKLIGKQKTKEK</sequence>
<dbReference type="SUPFAM" id="SSF52833">
    <property type="entry name" value="Thioredoxin-like"/>
    <property type="match status" value="1"/>
</dbReference>
<reference evidence="2 3" key="1">
    <citation type="submission" date="2018-01" db="EMBL/GenBank/DDBJ databases">
        <title>Co-occurrence of chitin degradation, pigmentation and bioactivity in marine Pseudoalteromonas.</title>
        <authorList>
            <person name="Paulsen S."/>
            <person name="Gram L."/>
            <person name="Machado H."/>
        </authorList>
    </citation>
    <scope>NUCLEOTIDE SEQUENCE [LARGE SCALE GENOMIC DNA]</scope>
    <source>
        <strain evidence="2 3">S3663</strain>
    </source>
</reference>
<keyword evidence="1" id="KW-0732">Signal</keyword>
<evidence type="ECO:0000313" key="3">
    <source>
        <dbReference type="Proteomes" id="UP000309186"/>
    </source>
</evidence>
<dbReference type="RefSeq" id="WP_138479896.1">
    <property type="nucleotide sequence ID" value="NZ_PPSW01000008.1"/>
</dbReference>
<gene>
    <name evidence="2" type="ORF">C1E24_06555</name>
</gene>
<evidence type="ECO:0008006" key="4">
    <source>
        <dbReference type="Google" id="ProtNLM"/>
    </source>
</evidence>
<protein>
    <recommendedName>
        <fullName evidence="4">Thioredoxin domain-containing protein</fullName>
    </recommendedName>
</protein>
<feature type="chain" id="PRO_5024387016" description="Thioredoxin domain-containing protein" evidence="1">
    <location>
        <begin position="18"/>
        <end position="162"/>
    </location>
</feature>
<evidence type="ECO:0000256" key="1">
    <source>
        <dbReference type="SAM" id="SignalP"/>
    </source>
</evidence>
<comment type="caution">
    <text evidence="2">The sequence shown here is derived from an EMBL/GenBank/DDBJ whole genome shotgun (WGS) entry which is preliminary data.</text>
</comment>
<dbReference type="InterPro" id="IPR036249">
    <property type="entry name" value="Thioredoxin-like_sf"/>
</dbReference>
<dbReference type="Proteomes" id="UP000309186">
    <property type="component" value="Unassembled WGS sequence"/>
</dbReference>
<dbReference type="OrthoDB" id="6305024at2"/>